<evidence type="ECO:0000256" key="1">
    <source>
        <dbReference type="SAM" id="MobiDB-lite"/>
    </source>
</evidence>
<name>H0FB72_9BURK</name>
<evidence type="ECO:0000313" key="2">
    <source>
        <dbReference type="EMBL" id="EHK64505.1"/>
    </source>
</evidence>
<gene>
    <name evidence="2" type="ORF">KYC_20144</name>
</gene>
<comment type="caution">
    <text evidence="2">The sequence shown here is derived from an EMBL/GenBank/DDBJ whole genome shotgun (WGS) entry which is preliminary data.</text>
</comment>
<dbReference type="EMBL" id="AGUF01000063">
    <property type="protein sequence ID" value="EHK64505.1"/>
    <property type="molecule type" value="Genomic_DNA"/>
</dbReference>
<organism evidence="2 3">
    <name type="scientific">Achromobacter arsenitoxydans SY8</name>
    <dbReference type="NCBI Taxonomy" id="477184"/>
    <lineage>
        <taxon>Bacteria</taxon>
        <taxon>Pseudomonadati</taxon>
        <taxon>Pseudomonadota</taxon>
        <taxon>Betaproteobacteria</taxon>
        <taxon>Burkholderiales</taxon>
        <taxon>Alcaligenaceae</taxon>
        <taxon>Achromobacter</taxon>
    </lineage>
</organism>
<dbReference type="Proteomes" id="UP000003113">
    <property type="component" value="Unassembled WGS sequence"/>
</dbReference>
<keyword evidence="3" id="KW-1185">Reference proteome</keyword>
<proteinExistence type="predicted"/>
<feature type="region of interest" description="Disordered" evidence="1">
    <location>
        <begin position="1"/>
        <end position="52"/>
    </location>
</feature>
<dbReference type="AlphaFoldDB" id="H0FB72"/>
<feature type="non-terminal residue" evidence="2">
    <location>
        <position position="1"/>
    </location>
</feature>
<sequence length="52" mass="5758">LWRPPSFGDRPQREGGFRGGDRPEGGFRGKPSFDKRPGGPAKRFGKSSDRRG</sequence>
<dbReference type="STRING" id="477184.KYC_20144"/>
<reference evidence="2 3" key="1">
    <citation type="journal article" date="2012" name="J. Bacteriol.">
        <title>Genome sequence of the highly efficient arsenite-oxidizing bacterium Achromobacter arsenitoxydans SY8.</title>
        <authorList>
            <person name="Li X."/>
            <person name="Hu Y."/>
            <person name="Gong J."/>
            <person name="Lin Y."/>
            <person name="Johnstone L."/>
            <person name="Rensing C."/>
            <person name="Wang G."/>
        </authorList>
    </citation>
    <scope>NUCLEOTIDE SEQUENCE [LARGE SCALE GENOMIC DNA]</scope>
    <source>
        <strain evidence="2 3">SY8</strain>
    </source>
</reference>
<dbReference type="eggNOG" id="COG0513">
    <property type="taxonomic scope" value="Bacteria"/>
</dbReference>
<accession>H0FB72</accession>
<evidence type="ECO:0000313" key="3">
    <source>
        <dbReference type="Proteomes" id="UP000003113"/>
    </source>
</evidence>
<feature type="compositionally biased region" description="Basic and acidic residues" evidence="1">
    <location>
        <begin position="10"/>
        <end position="37"/>
    </location>
</feature>
<protein>
    <submittedName>
        <fullName evidence="2">Uncharacterized protein</fullName>
    </submittedName>
</protein>